<reference evidence="2" key="1">
    <citation type="submission" date="2020-02" db="EMBL/GenBank/DDBJ databases">
        <authorList>
            <person name="Meier V. D."/>
        </authorList>
    </citation>
    <scope>NUCLEOTIDE SEQUENCE</scope>
    <source>
        <strain evidence="2">AVDCRST_MAG02</strain>
    </source>
</reference>
<evidence type="ECO:0000313" key="2">
    <source>
        <dbReference type="EMBL" id="CAA9444847.1"/>
    </source>
</evidence>
<proteinExistence type="predicted"/>
<accession>A0A6J4QNB6</accession>
<organism evidence="2">
    <name type="scientific">uncultured Rubrobacteraceae bacterium</name>
    <dbReference type="NCBI Taxonomy" id="349277"/>
    <lineage>
        <taxon>Bacteria</taxon>
        <taxon>Bacillati</taxon>
        <taxon>Actinomycetota</taxon>
        <taxon>Rubrobacteria</taxon>
        <taxon>Rubrobacterales</taxon>
        <taxon>Rubrobacteraceae</taxon>
        <taxon>environmental samples</taxon>
    </lineage>
</organism>
<dbReference type="EMBL" id="CADCVH010000010">
    <property type="protein sequence ID" value="CAA9444847.1"/>
    <property type="molecule type" value="Genomic_DNA"/>
</dbReference>
<dbReference type="AlphaFoldDB" id="A0A6J4QNB6"/>
<feature type="non-terminal residue" evidence="2">
    <location>
        <position position="86"/>
    </location>
</feature>
<feature type="non-terminal residue" evidence="2">
    <location>
        <position position="1"/>
    </location>
</feature>
<protein>
    <submittedName>
        <fullName evidence="2">Uncharacterized protein</fullName>
    </submittedName>
</protein>
<name>A0A6J4QNB6_9ACTN</name>
<evidence type="ECO:0000256" key="1">
    <source>
        <dbReference type="SAM" id="MobiDB-lite"/>
    </source>
</evidence>
<feature type="region of interest" description="Disordered" evidence="1">
    <location>
        <begin position="60"/>
        <end position="86"/>
    </location>
</feature>
<gene>
    <name evidence="2" type="ORF">AVDCRST_MAG02-332</name>
</gene>
<sequence length="86" mass="8855">CTCCRRTPQETTRGGQSTTYRGAALRAALIVGAPVVFSTMLDTSGGICHGERCSCGCRSGPPSPRLWPWRSPAASSRAGEAKAGGA</sequence>